<dbReference type="EMBL" id="JAENHO010000006">
    <property type="protein sequence ID" value="MBL7256973.1"/>
    <property type="molecule type" value="Genomic_DNA"/>
</dbReference>
<dbReference type="SUPFAM" id="SSF48371">
    <property type="entry name" value="ARM repeat"/>
    <property type="match status" value="1"/>
</dbReference>
<dbReference type="InterPro" id="IPR016024">
    <property type="entry name" value="ARM-type_fold"/>
</dbReference>
<dbReference type="Pfam" id="PF13646">
    <property type="entry name" value="HEAT_2"/>
    <property type="match status" value="1"/>
</dbReference>
<protein>
    <submittedName>
        <fullName evidence="1">HEAT repeat domain-containing protein</fullName>
    </submittedName>
</protein>
<accession>A0ABS1VQG7</accession>
<evidence type="ECO:0000313" key="2">
    <source>
        <dbReference type="Proteomes" id="UP000598996"/>
    </source>
</evidence>
<organism evidence="1 2">
    <name type="scientific">Paractinoplanes lichenicola</name>
    <dbReference type="NCBI Taxonomy" id="2802976"/>
    <lineage>
        <taxon>Bacteria</taxon>
        <taxon>Bacillati</taxon>
        <taxon>Actinomycetota</taxon>
        <taxon>Actinomycetes</taxon>
        <taxon>Micromonosporales</taxon>
        <taxon>Micromonosporaceae</taxon>
        <taxon>Paractinoplanes</taxon>
    </lineage>
</organism>
<dbReference type="InterPro" id="IPR011989">
    <property type="entry name" value="ARM-like"/>
</dbReference>
<sequence>MRDVMLRLADDWEAAKAELVTLGGAAVGPLIAELADEESPVQWSSIGVVLREIGRPAFAPLAEALAAAPTPEVKRRYGWAFMGFGVALLDDYIGALAHPSARVREDAALGIQYCRERAAPAVPALAGLLDDPDAEVRQRVIWALGEIGAAAIPALQQVRREGPGRRRAAALRALAGIGGFEAFSAADRAAVERLVRVKLIDERIEGEEPHGRWLALPTGDQAAVLEALGLSSPRPATMRLGRAVAGAASHGSVPEEWRRAVVFVSPQLDDWTLVFGHWADDDREHDAIRSLSARFGRAQAYWYDDQTGSSGWTIAGGGVVIRHYSDAGDACSGERLPIEREKPTFADLEELPADQWPDDDNDVCDGLAVAAAMSISPSELGPETLVRGTGVLALTEAGRDLGGCPAGAFPI</sequence>
<dbReference type="RefSeq" id="WP_202993605.1">
    <property type="nucleotide sequence ID" value="NZ_JAENHO010000006.1"/>
</dbReference>
<comment type="caution">
    <text evidence="1">The sequence shown here is derived from an EMBL/GenBank/DDBJ whole genome shotgun (WGS) entry which is preliminary data.</text>
</comment>
<proteinExistence type="predicted"/>
<gene>
    <name evidence="1" type="ORF">JKJ07_21985</name>
</gene>
<keyword evidence="2" id="KW-1185">Reference proteome</keyword>
<dbReference type="Gene3D" id="1.25.10.10">
    <property type="entry name" value="Leucine-rich Repeat Variant"/>
    <property type="match status" value="1"/>
</dbReference>
<name>A0ABS1VQG7_9ACTN</name>
<reference evidence="1 2" key="1">
    <citation type="submission" date="2021-01" db="EMBL/GenBank/DDBJ databases">
        <title>Actinoplanes sp. nov. LDG1-01 isolated from lichen.</title>
        <authorList>
            <person name="Saeng-In P."/>
            <person name="Phongsopitanun W."/>
            <person name="Kanchanasin P."/>
            <person name="Yuki M."/>
            <person name="Kudo T."/>
            <person name="Ohkuma M."/>
            <person name="Tanasupawat S."/>
        </authorList>
    </citation>
    <scope>NUCLEOTIDE SEQUENCE [LARGE SCALE GENOMIC DNA]</scope>
    <source>
        <strain evidence="1 2">LDG1-01</strain>
    </source>
</reference>
<evidence type="ECO:0000313" key="1">
    <source>
        <dbReference type="EMBL" id="MBL7256973.1"/>
    </source>
</evidence>
<dbReference type="Proteomes" id="UP000598996">
    <property type="component" value="Unassembled WGS sequence"/>
</dbReference>